<dbReference type="Gene3D" id="3.40.50.720">
    <property type="entry name" value="NAD(P)-binding Rossmann-like Domain"/>
    <property type="match status" value="1"/>
</dbReference>
<dbReference type="InterPro" id="IPR002347">
    <property type="entry name" value="SDR_fam"/>
</dbReference>
<dbReference type="Proteomes" id="UP000190626">
    <property type="component" value="Unassembled WGS sequence"/>
</dbReference>
<comment type="similarity">
    <text evidence="2">Belongs to the short-chain dehydrogenases/reductases (SDR) family.</text>
</comment>
<dbReference type="PRINTS" id="PR00081">
    <property type="entry name" value="GDHRDH"/>
</dbReference>
<dbReference type="OrthoDB" id="9809821at2"/>
<reference evidence="4" key="1">
    <citation type="submission" date="2016-07" db="EMBL/GenBank/DDBJ databases">
        <authorList>
            <person name="Florea S."/>
            <person name="Webb J.S."/>
            <person name="Jaromczyk J."/>
            <person name="Schardl C.L."/>
        </authorList>
    </citation>
    <scope>NUCLEOTIDE SEQUENCE [LARGE SCALE GENOMIC DNA]</scope>
    <source>
        <strain evidence="4">CY1</strain>
    </source>
</reference>
<proteinExistence type="inferred from homology"/>
<evidence type="ECO:0008006" key="5">
    <source>
        <dbReference type="Google" id="ProtNLM"/>
    </source>
</evidence>
<evidence type="ECO:0000313" key="4">
    <source>
        <dbReference type="Proteomes" id="UP000190626"/>
    </source>
</evidence>
<dbReference type="PANTHER" id="PTHR43157">
    <property type="entry name" value="PHOSPHATIDYLINOSITOL-GLYCAN BIOSYNTHESIS CLASS F PROTEIN-RELATED"/>
    <property type="match status" value="1"/>
</dbReference>
<comment type="caution">
    <text evidence="3">The sequence shown here is derived from an EMBL/GenBank/DDBJ whole genome shotgun (WGS) entry which is preliminary data.</text>
</comment>
<dbReference type="STRING" id="1469647.BC351_06545"/>
<dbReference type="InterPro" id="IPR036291">
    <property type="entry name" value="NAD(P)-bd_dom_sf"/>
</dbReference>
<name>A0A1V4HFB8_9BACL</name>
<evidence type="ECO:0000256" key="1">
    <source>
        <dbReference type="ARBA" id="ARBA00023002"/>
    </source>
</evidence>
<dbReference type="EMBL" id="MBTG01000023">
    <property type="protein sequence ID" value="OPH53518.1"/>
    <property type="molecule type" value="Genomic_DNA"/>
</dbReference>
<keyword evidence="4" id="KW-1185">Reference proteome</keyword>
<sequence length="281" mass="30969">MKETISLITGANSGIGYATAEGLARQGHHVIMVSRNKQRGKAAQQNIITNTKNSKVDLLVADLSSQKSIRQLAQQVNERYDKLDVLINNAGGLFSSYTENSDGFEQTFAVNYLAPFLLTHLLMDKVRASEKRRIINVASIMQAKQFDLEDAAQPNSAKYTSMNAYKVSKTAVLMMTYYMAEHLSGSGVTVNTLHPGSIYTPQSARIVPTFLRPLLKLFMQSPEQGASTSLYLASSDEVSNVSGKFFKSKKMAQTVPFSYDSAKQKALYDKSIIWTGVNPSD</sequence>
<dbReference type="Pfam" id="PF00106">
    <property type="entry name" value="adh_short"/>
    <property type="match status" value="1"/>
</dbReference>
<keyword evidence="1" id="KW-0560">Oxidoreductase</keyword>
<dbReference type="RefSeq" id="WP_079415753.1">
    <property type="nucleotide sequence ID" value="NZ_MBTG01000023.1"/>
</dbReference>
<dbReference type="PANTHER" id="PTHR43157:SF31">
    <property type="entry name" value="PHOSPHATIDYLINOSITOL-GLYCAN BIOSYNTHESIS CLASS F PROTEIN"/>
    <property type="match status" value="1"/>
</dbReference>
<evidence type="ECO:0000313" key="3">
    <source>
        <dbReference type="EMBL" id="OPH53518.1"/>
    </source>
</evidence>
<accession>A0A1V4HFB8</accession>
<dbReference type="CDD" id="cd05327">
    <property type="entry name" value="retinol-DH_like_SDR_c_like"/>
    <property type="match status" value="1"/>
</dbReference>
<evidence type="ECO:0000256" key="2">
    <source>
        <dbReference type="RuleBase" id="RU000363"/>
    </source>
</evidence>
<gene>
    <name evidence="3" type="ORF">BC351_06545</name>
</gene>
<protein>
    <recommendedName>
        <fullName evidence="5">Short-chain dehydrogenase</fullName>
    </recommendedName>
</protein>
<dbReference type="AlphaFoldDB" id="A0A1V4HFB8"/>
<dbReference type="SUPFAM" id="SSF51735">
    <property type="entry name" value="NAD(P)-binding Rossmann-fold domains"/>
    <property type="match status" value="1"/>
</dbReference>
<dbReference type="PRINTS" id="PR00080">
    <property type="entry name" value="SDRFAMILY"/>
</dbReference>
<dbReference type="GO" id="GO:0016491">
    <property type="term" value="F:oxidoreductase activity"/>
    <property type="evidence" value="ECO:0007669"/>
    <property type="project" value="UniProtKB-KW"/>
</dbReference>
<organism evidence="3 4">
    <name type="scientific">Paenibacillus ferrarius</name>
    <dbReference type="NCBI Taxonomy" id="1469647"/>
    <lineage>
        <taxon>Bacteria</taxon>
        <taxon>Bacillati</taxon>
        <taxon>Bacillota</taxon>
        <taxon>Bacilli</taxon>
        <taxon>Bacillales</taxon>
        <taxon>Paenibacillaceae</taxon>
        <taxon>Paenibacillus</taxon>
    </lineage>
</organism>